<protein>
    <recommendedName>
        <fullName evidence="4">Cupin</fullName>
    </recommendedName>
</protein>
<evidence type="ECO:0000313" key="2">
    <source>
        <dbReference type="EMBL" id="AEI37284.1"/>
    </source>
</evidence>
<dbReference type="KEGG" id="zmp:Zymop_0381"/>
<dbReference type="Proteomes" id="UP000000491">
    <property type="component" value="Chromosome"/>
</dbReference>
<feature type="chain" id="PRO_5003376405" description="Cupin" evidence="1">
    <location>
        <begin position="26"/>
        <end position="173"/>
    </location>
</feature>
<sequence length="173" mass="18969">MKSRRVTVALATIMYLAIGASVAKAVPQVPKAAYWHNWTDSKGVTHLTKCYFHNYDLKTMSKPAGPQWQDRLSEGNATVISTIQPAHWNGIWHEDPKVQWIIPLKGTWFVEAMDGTRVKMGPGEISLGEDQNSIPDAAGKKGHLAGNVGNGPVTLMVVQLSAIPTINQPCHFK</sequence>
<dbReference type="eggNOG" id="COG1917">
    <property type="taxonomic scope" value="Bacteria"/>
</dbReference>
<dbReference type="SUPFAM" id="SSF51182">
    <property type="entry name" value="RmlC-like cupins"/>
    <property type="match status" value="1"/>
</dbReference>
<name>F8EUZ6_ZYMMT</name>
<proteinExistence type="predicted"/>
<reference evidence="2 3" key="1">
    <citation type="journal article" date="2011" name="J. Bacteriol.">
        <title>Genome sequence of the ethanol-producing Zymomonas mobilis subsp. pomaceae lectotype strain ATCC 29192.</title>
        <authorList>
            <person name="Kouvelis V.N."/>
            <person name="Davenport K.W."/>
            <person name="Brettin T.S."/>
            <person name="Bruce D."/>
            <person name="Detter C."/>
            <person name="Han C.S."/>
            <person name="Nolan M."/>
            <person name="Tapia R."/>
            <person name="Damoulaki A."/>
            <person name="Kyrpides N.C."/>
            <person name="Typas M.A."/>
            <person name="Pappas K.M."/>
        </authorList>
    </citation>
    <scope>NUCLEOTIDE SEQUENCE [LARGE SCALE GENOMIC DNA]</scope>
    <source>
        <strain evidence="3">ATCC 29192 / DSM 22645 / JCM 10191 / CCUG 17912 / NBRC 13757 / NCIMB 11200 / NRRL B-4491 / Barker I</strain>
    </source>
</reference>
<dbReference type="EMBL" id="CP002865">
    <property type="protein sequence ID" value="AEI37284.1"/>
    <property type="molecule type" value="Genomic_DNA"/>
</dbReference>
<keyword evidence="1" id="KW-0732">Signal</keyword>
<dbReference type="RefSeq" id="WP_013933683.1">
    <property type="nucleotide sequence ID" value="NC_015709.1"/>
</dbReference>
<evidence type="ECO:0008006" key="4">
    <source>
        <dbReference type="Google" id="ProtNLM"/>
    </source>
</evidence>
<organism evidence="2 3">
    <name type="scientific">Zymomonas mobilis subsp. pomaceae (strain ATCC 29192 / DSM 22645 / JCM 10191 / CCUG 17912 / NBRC 13757 / NCIMB 11200 / NRRL B-4491 / Barker I)</name>
    <dbReference type="NCBI Taxonomy" id="579138"/>
    <lineage>
        <taxon>Bacteria</taxon>
        <taxon>Pseudomonadati</taxon>
        <taxon>Pseudomonadota</taxon>
        <taxon>Alphaproteobacteria</taxon>
        <taxon>Sphingomonadales</taxon>
        <taxon>Zymomonadaceae</taxon>
        <taxon>Zymomonas</taxon>
    </lineage>
</organism>
<evidence type="ECO:0000313" key="3">
    <source>
        <dbReference type="Proteomes" id="UP000000491"/>
    </source>
</evidence>
<accession>F8EUZ6</accession>
<dbReference type="AlphaFoldDB" id="F8EUZ6"/>
<feature type="signal peptide" evidence="1">
    <location>
        <begin position="1"/>
        <end position="25"/>
    </location>
</feature>
<evidence type="ECO:0000256" key="1">
    <source>
        <dbReference type="SAM" id="SignalP"/>
    </source>
</evidence>
<dbReference type="InterPro" id="IPR011051">
    <property type="entry name" value="RmlC_Cupin_sf"/>
</dbReference>
<dbReference type="HOGENOM" id="CLU_111164_1_0_5"/>
<dbReference type="PATRIC" id="fig|579138.3.peg.399"/>
<gene>
    <name evidence="2" type="ordered locus">Zymop_0381</name>
</gene>
<dbReference type="STRING" id="579138.Zymop_0381"/>
<dbReference type="CDD" id="cd07009">
    <property type="entry name" value="cupin_BLL0285-like"/>
    <property type="match status" value="1"/>
</dbReference>